<name>A0ABV2L5C1_9HYPH</name>
<sequence>MKAPNHQHGPTSGDDGGVRQQAHAWVVHLTSGTATQDDARALALWRSVPEHDAAFRAAAGLWQRTGDALAGTSRPTVAREAPRGMTRRRMLGRVAAGGVASASIAAAGATLVLRWPTLRAPYRTGTGQIRTVTLPGGIRIELDAETALDADLDDMRQDIVLHAGSVAVTVPANRTALAVVVGEARLVTEPSEPAEVVVRCRPRGGLSGWVGGQDADVACLSGRVTVVPAPGVPATRLVAGQEVGIGPDARGLHAIDVAATAAWRRGLLVFRGTPLAQVVDDLNRYRPGRIVVASSAAAARRVTGVFHLARPEEALGSIRTALALSEVRFGDRLVVLR</sequence>
<organism evidence="4 5">
    <name type="scientific">Methylobacterium goesingense</name>
    <dbReference type="NCBI Taxonomy" id="243690"/>
    <lineage>
        <taxon>Bacteria</taxon>
        <taxon>Pseudomonadati</taxon>
        <taxon>Pseudomonadota</taxon>
        <taxon>Alphaproteobacteria</taxon>
        <taxon>Hyphomicrobiales</taxon>
        <taxon>Methylobacteriaceae</taxon>
        <taxon>Methylobacterium</taxon>
    </lineage>
</organism>
<keyword evidence="5" id="KW-1185">Reference proteome</keyword>
<dbReference type="RefSeq" id="WP_238280878.1">
    <property type="nucleotide sequence ID" value="NZ_BPQL01000104.1"/>
</dbReference>
<evidence type="ECO:0000313" key="4">
    <source>
        <dbReference type="EMBL" id="MET3691965.1"/>
    </source>
</evidence>
<evidence type="ECO:0000259" key="2">
    <source>
        <dbReference type="Pfam" id="PF04773"/>
    </source>
</evidence>
<dbReference type="PIRSF" id="PIRSF018266">
    <property type="entry name" value="FecR"/>
    <property type="match status" value="1"/>
</dbReference>
<feature type="transmembrane region" description="Helical" evidence="1">
    <location>
        <begin position="94"/>
        <end position="115"/>
    </location>
</feature>
<dbReference type="Pfam" id="PF16220">
    <property type="entry name" value="DUF4880"/>
    <property type="match status" value="1"/>
</dbReference>
<keyword evidence="1" id="KW-1133">Transmembrane helix</keyword>
<gene>
    <name evidence="4" type="ORF">ABID43_001496</name>
</gene>
<evidence type="ECO:0000313" key="5">
    <source>
        <dbReference type="Proteomes" id="UP001549145"/>
    </source>
</evidence>
<dbReference type="Gene3D" id="2.60.120.1440">
    <property type="match status" value="1"/>
</dbReference>
<dbReference type="Gene3D" id="3.55.50.30">
    <property type="match status" value="1"/>
</dbReference>
<evidence type="ECO:0000259" key="3">
    <source>
        <dbReference type="Pfam" id="PF16220"/>
    </source>
</evidence>
<dbReference type="InterPro" id="IPR006860">
    <property type="entry name" value="FecR"/>
</dbReference>
<dbReference type="InterPro" id="IPR012373">
    <property type="entry name" value="Ferrdict_sens_TM"/>
</dbReference>
<keyword evidence="1" id="KW-0472">Membrane</keyword>
<dbReference type="InterPro" id="IPR032623">
    <property type="entry name" value="FecR_N"/>
</dbReference>
<feature type="domain" description="FecR protein" evidence="2">
    <location>
        <begin position="122"/>
        <end position="185"/>
    </location>
</feature>
<comment type="caution">
    <text evidence="4">The sequence shown here is derived from an EMBL/GenBank/DDBJ whole genome shotgun (WGS) entry which is preliminary data.</text>
</comment>
<dbReference type="PANTHER" id="PTHR30273">
    <property type="entry name" value="PERIPLASMIC SIGNAL SENSOR AND SIGMA FACTOR ACTIVATOR FECR-RELATED"/>
    <property type="match status" value="1"/>
</dbReference>
<evidence type="ECO:0000256" key="1">
    <source>
        <dbReference type="SAM" id="Phobius"/>
    </source>
</evidence>
<proteinExistence type="predicted"/>
<feature type="domain" description="FecR N-terminal" evidence="3">
    <location>
        <begin position="20"/>
        <end position="59"/>
    </location>
</feature>
<reference evidence="4 5" key="1">
    <citation type="submission" date="2024-06" db="EMBL/GenBank/DDBJ databases">
        <title>Genomic Encyclopedia of Type Strains, Phase IV (KMG-IV): sequencing the most valuable type-strain genomes for metagenomic binning, comparative biology and taxonomic classification.</title>
        <authorList>
            <person name="Goeker M."/>
        </authorList>
    </citation>
    <scope>NUCLEOTIDE SEQUENCE [LARGE SCALE GENOMIC DNA]</scope>
    <source>
        <strain evidence="4 5">DSM 21331</strain>
    </source>
</reference>
<protein>
    <submittedName>
        <fullName evidence="4">Transmembrane sensor</fullName>
    </submittedName>
</protein>
<dbReference type="PANTHER" id="PTHR30273:SF2">
    <property type="entry name" value="PROTEIN FECR"/>
    <property type="match status" value="1"/>
</dbReference>
<dbReference type="Proteomes" id="UP001549145">
    <property type="component" value="Unassembled WGS sequence"/>
</dbReference>
<keyword evidence="1 4" id="KW-0812">Transmembrane</keyword>
<dbReference type="EMBL" id="JBEPMM010000003">
    <property type="protein sequence ID" value="MET3691965.1"/>
    <property type="molecule type" value="Genomic_DNA"/>
</dbReference>
<dbReference type="Pfam" id="PF04773">
    <property type="entry name" value="FecR"/>
    <property type="match status" value="1"/>
</dbReference>
<accession>A0ABV2L5C1</accession>